<dbReference type="AlphaFoldDB" id="A0A4Y7T0Z8"/>
<keyword evidence="3" id="KW-1185">Reference proteome</keyword>
<dbReference type="InterPro" id="IPR011009">
    <property type="entry name" value="Kinase-like_dom_sf"/>
</dbReference>
<comment type="caution">
    <text evidence="2">The sequence shown here is derived from an EMBL/GenBank/DDBJ whole genome shotgun (WGS) entry which is preliminary data.</text>
</comment>
<dbReference type="Gene3D" id="1.10.510.10">
    <property type="entry name" value="Transferase(Phosphotransferase) domain 1"/>
    <property type="match status" value="1"/>
</dbReference>
<evidence type="ECO:0000313" key="2">
    <source>
        <dbReference type="EMBL" id="TEB27199.1"/>
    </source>
</evidence>
<feature type="compositionally biased region" description="Basic and acidic residues" evidence="1">
    <location>
        <begin position="242"/>
        <end position="264"/>
    </location>
</feature>
<sequence>MTSTEHARPAKPLYEREVIRMRDVVEEALKCAQELIDKTLEETAWVGSFSKDGGVSSTEFTLATFRCPNLELDDEALNVKVKLEEEDVKQLWARRRAMRSWKEDEVLRRLLVPLASFLVAAISDGDEWGEEDDKGKRRKFQCEGRVPHPIGGGDRDVVLSMCEEDIAICEAKALRLAGNEEVLGEVKKQRQGMVLHGWLGQCMRLVKMTRDNEKKAERRGNVDEVEYFPEPSESSSEEGECRDEGKGEVNAEGTSDERAQTVRAGSETELKQDAHVLLCVFPFHMWPAVLKGDKLCVSERDLMAGFWEERNGEDIGEFVKKGLRDTRFTKRFISIFCGWLITVMTSADEELESRWRGRCASFLGTVDLYKERAGKASLARSRWSAFTWLATLVYLVATQVTSLLLKLLGLSGGAKWGGRRLSSALASTLALARLRFLTWYDSISMEEGVSYTLALDNGKYHRGGRCWRLPAADLHFSSSTAETYLYASPPMVIKIFSQANSDCYHREKLAYKKLAKLGTNNFPCVYGSGICVESDFPFLVLSNVGERVDRLTYRDKEVLNPAIEQMHSAGVWHNDLHARNVVRGRDGCLRIVDFGYATFENREGDTWLDD</sequence>
<evidence type="ECO:0008006" key="4">
    <source>
        <dbReference type="Google" id="ProtNLM"/>
    </source>
</evidence>
<organism evidence="2 3">
    <name type="scientific">Coprinellus micaceus</name>
    <name type="common">Glistening ink-cap mushroom</name>
    <name type="synonym">Coprinus micaceus</name>
    <dbReference type="NCBI Taxonomy" id="71717"/>
    <lineage>
        <taxon>Eukaryota</taxon>
        <taxon>Fungi</taxon>
        <taxon>Dikarya</taxon>
        <taxon>Basidiomycota</taxon>
        <taxon>Agaricomycotina</taxon>
        <taxon>Agaricomycetes</taxon>
        <taxon>Agaricomycetidae</taxon>
        <taxon>Agaricales</taxon>
        <taxon>Agaricineae</taxon>
        <taxon>Psathyrellaceae</taxon>
        <taxon>Coprinellus</taxon>
    </lineage>
</organism>
<name>A0A4Y7T0Z8_COPMI</name>
<feature type="region of interest" description="Disordered" evidence="1">
    <location>
        <begin position="213"/>
        <end position="264"/>
    </location>
</feature>
<dbReference type="OrthoDB" id="2998079at2759"/>
<evidence type="ECO:0000313" key="3">
    <source>
        <dbReference type="Proteomes" id="UP000298030"/>
    </source>
</evidence>
<evidence type="ECO:0000256" key="1">
    <source>
        <dbReference type="SAM" id="MobiDB-lite"/>
    </source>
</evidence>
<reference evidence="2 3" key="1">
    <citation type="journal article" date="2019" name="Nat. Ecol. Evol.">
        <title>Megaphylogeny resolves global patterns of mushroom evolution.</title>
        <authorList>
            <person name="Varga T."/>
            <person name="Krizsan K."/>
            <person name="Foldi C."/>
            <person name="Dima B."/>
            <person name="Sanchez-Garcia M."/>
            <person name="Sanchez-Ramirez S."/>
            <person name="Szollosi G.J."/>
            <person name="Szarkandi J.G."/>
            <person name="Papp V."/>
            <person name="Albert L."/>
            <person name="Andreopoulos W."/>
            <person name="Angelini C."/>
            <person name="Antonin V."/>
            <person name="Barry K.W."/>
            <person name="Bougher N.L."/>
            <person name="Buchanan P."/>
            <person name="Buyck B."/>
            <person name="Bense V."/>
            <person name="Catcheside P."/>
            <person name="Chovatia M."/>
            <person name="Cooper J."/>
            <person name="Damon W."/>
            <person name="Desjardin D."/>
            <person name="Finy P."/>
            <person name="Geml J."/>
            <person name="Haridas S."/>
            <person name="Hughes K."/>
            <person name="Justo A."/>
            <person name="Karasinski D."/>
            <person name="Kautmanova I."/>
            <person name="Kiss B."/>
            <person name="Kocsube S."/>
            <person name="Kotiranta H."/>
            <person name="LaButti K.M."/>
            <person name="Lechner B.E."/>
            <person name="Liimatainen K."/>
            <person name="Lipzen A."/>
            <person name="Lukacs Z."/>
            <person name="Mihaltcheva S."/>
            <person name="Morgado L.N."/>
            <person name="Niskanen T."/>
            <person name="Noordeloos M.E."/>
            <person name="Ohm R.A."/>
            <person name="Ortiz-Santana B."/>
            <person name="Ovrebo C."/>
            <person name="Racz N."/>
            <person name="Riley R."/>
            <person name="Savchenko A."/>
            <person name="Shiryaev A."/>
            <person name="Soop K."/>
            <person name="Spirin V."/>
            <person name="Szebenyi C."/>
            <person name="Tomsovsky M."/>
            <person name="Tulloss R.E."/>
            <person name="Uehling J."/>
            <person name="Grigoriev I.V."/>
            <person name="Vagvolgyi C."/>
            <person name="Papp T."/>
            <person name="Martin F.M."/>
            <person name="Miettinen O."/>
            <person name="Hibbett D.S."/>
            <person name="Nagy L.G."/>
        </authorList>
    </citation>
    <scope>NUCLEOTIDE SEQUENCE [LARGE SCALE GENOMIC DNA]</scope>
    <source>
        <strain evidence="2 3">FP101781</strain>
    </source>
</reference>
<accession>A0A4Y7T0Z8</accession>
<proteinExistence type="predicted"/>
<dbReference type="Proteomes" id="UP000298030">
    <property type="component" value="Unassembled WGS sequence"/>
</dbReference>
<dbReference type="EMBL" id="QPFP01000042">
    <property type="protein sequence ID" value="TEB27199.1"/>
    <property type="molecule type" value="Genomic_DNA"/>
</dbReference>
<dbReference type="SUPFAM" id="SSF56112">
    <property type="entry name" value="Protein kinase-like (PK-like)"/>
    <property type="match status" value="1"/>
</dbReference>
<feature type="compositionally biased region" description="Basic and acidic residues" evidence="1">
    <location>
        <begin position="213"/>
        <end position="222"/>
    </location>
</feature>
<protein>
    <recommendedName>
        <fullName evidence="4">Protein kinase domain-containing protein</fullName>
    </recommendedName>
</protein>
<gene>
    <name evidence="2" type="ORF">FA13DRAFT_1795010</name>
</gene>